<accession>A0ACC0VXJ9</accession>
<comment type="caution">
    <text evidence="1">The sequence shown here is derived from an EMBL/GenBank/DDBJ whole genome shotgun (WGS) entry which is preliminary data.</text>
</comment>
<gene>
    <name evidence="1" type="ORF">PsorP6_009379</name>
</gene>
<proteinExistence type="predicted"/>
<keyword evidence="2" id="KW-1185">Reference proteome</keyword>
<reference evidence="1 2" key="1">
    <citation type="journal article" date="2022" name="bioRxiv">
        <title>The genome of the oomycete Peronosclerospora sorghi, a cosmopolitan pathogen of maize and sorghum, is inflated with dispersed pseudogenes.</title>
        <authorList>
            <person name="Fletcher K."/>
            <person name="Martin F."/>
            <person name="Isakeit T."/>
            <person name="Cavanaugh K."/>
            <person name="Magill C."/>
            <person name="Michelmore R."/>
        </authorList>
    </citation>
    <scope>NUCLEOTIDE SEQUENCE [LARGE SCALE GENOMIC DNA]</scope>
    <source>
        <strain evidence="1">P6</strain>
    </source>
</reference>
<sequence length="466" mass="51900">MRNTDWKAEYLKAVAPVEKVNAFAPSPASHQKNTTHADPVIAFLDLLLTQEGGEWWEKIRHHAQSVAKKNDGQTIHALTGEDKKQLILLKRRLASIATDWLVAFPELTAPVRSSSVTVRVLQLQVVCRMLCYGKLTSMERKQKRQLKKEMRGILDRVALLLDAANPPSLADEDADERSPFQQFLQHQLGPRFQLLLPKLMQYLFRMYELQDKEEDNRAGEDKKRAINAMLPVPVLTVPQSSSEVASSADDDNGSILSALRKERPTKSARPEANELFKQVQVSCHLQQKKRHRKLQQVSKHRSSKKKSRTSQSSAQGDATSTSNAAATHETKAPVALTTRLPDKSKLWRPTTSPTTSHMKLSERFHSAGSQTTTSSLTGNATHQHGMSGKPKTPLQPRPGERRSVTSSSIIRGTPDRPKRLAARGTRTILVEASPPVRKTNVAGASAPRLLQRKLGRPGTQPPRLFN</sequence>
<evidence type="ECO:0000313" key="2">
    <source>
        <dbReference type="Proteomes" id="UP001163321"/>
    </source>
</evidence>
<dbReference type="Proteomes" id="UP001163321">
    <property type="component" value="Chromosome 5"/>
</dbReference>
<protein>
    <submittedName>
        <fullName evidence="1">Uncharacterized protein</fullName>
    </submittedName>
</protein>
<name>A0ACC0VXJ9_9STRA</name>
<dbReference type="EMBL" id="CM047584">
    <property type="protein sequence ID" value="KAI9911100.1"/>
    <property type="molecule type" value="Genomic_DNA"/>
</dbReference>
<evidence type="ECO:0000313" key="1">
    <source>
        <dbReference type="EMBL" id="KAI9911100.1"/>
    </source>
</evidence>
<organism evidence="1 2">
    <name type="scientific">Peronosclerospora sorghi</name>
    <dbReference type="NCBI Taxonomy" id="230839"/>
    <lineage>
        <taxon>Eukaryota</taxon>
        <taxon>Sar</taxon>
        <taxon>Stramenopiles</taxon>
        <taxon>Oomycota</taxon>
        <taxon>Peronosporomycetes</taxon>
        <taxon>Peronosporales</taxon>
        <taxon>Peronosporaceae</taxon>
        <taxon>Peronosclerospora</taxon>
    </lineage>
</organism>